<gene>
    <name evidence="2" type="ORF">VQ03_04050</name>
</gene>
<protein>
    <submittedName>
        <fullName evidence="2">Uncharacterized protein</fullName>
    </submittedName>
</protein>
<dbReference type="EMBL" id="LABZ01000024">
    <property type="protein sequence ID" value="KMO44263.1"/>
    <property type="molecule type" value="Genomic_DNA"/>
</dbReference>
<evidence type="ECO:0000313" key="3">
    <source>
        <dbReference type="Proteomes" id="UP000036449"/>
    </source>
</evidence>
<comment type="caution">
    <text evidence="2">The sequence shown here is derived from an EMBL/GenBank/DDBJ whole genome shotgun (WGS) entry which is preliminary data.</text>
</comment>
<dbReference type="PATRIC" id="fig|1187852.3.peg.3352"/>
<dbReference type="AlphaFoldDB" id="A0A0J6TF03"/>
<organism evidence="2 3">
    <name type="scientific">Methylobacterium tarhaniae</name>
    <dbReference type="NCBI Taxonomy" id="1187852"/>
    <lineage>
        <taxon>Bacteria</taxon>
        <taxon>Pseudomonadati</taxon>
        <taxon>Pseudomonadota</taxon>
        <taxon>Alphaproteobacteria</taxon>
        <taxon>Hyphomicrobiales</taxon>
        <taxon>Methylobacteriaceae</taxon>
        <taxon>Methylobacterium</taxon>
    </lineage>
</organism>
<feature type="compositionally biased region" description="Basic and acidic residues" evidence="1">
    <location>
        <begin position="14"/>
        <end position="29"/>
    </location>
</feature>
<evidence type="ECO:0000313" key="2">
    <source>
        <dbReference type="EMBL" id="KMO44263.1"/>
    </source>
</evidence>
<evidence type="ECO:0000256" key="1">
    <source>
        <dbReference type="SAM" id="MobiDB-lite"/>
    </source>
</evidence>
<accession>A0A0J6TF03</accession>
<proteinExistence type="predicted"/>
<sequence length="74" mass="8448">MRTAARAYRFVGGEPRRSDRSCETRRGERQVGQNPVERRPVGEIWSQQDSRGLTARELIRLAQAVRLRPAPSSD</sequence>
<name>A0A0J6TF03_9HYPH</name>
<feature type="region of interest" description="Disordered" evidence="1">
    <location>
        <begin position="12"/>
        <end position="48"/>
    </location>
</feature>
<dbReference type="Proteomes" id="UP000036449">
    <property type="component" value="Unassembled WGS sequence"/>
</dbReference>
<dbReference type="OrthoDB" id="8000127at2"/>
<reference evidence="2 3" key="1">
    <citation type="submission" date="2015-03" db="EMBL/GenBank/DDBJ databases">
        <title>Genome sequencing of Methylobacterium tarhaniae DSM 25844.</title>
        <authorList>
            <person name="Chaudhry V."/>
            <person name="Patil P.B."/>
        </authorList>
    </citation>
    <scope>NUCLEOTIDE SEQUENCE [LARGE SCALE GENOMIC DNA]</scope>
    <source>
        <strain evidence="2 3">DSM 25844</strain>
    </source>
</reference>
<keyword evidence="3" id="KW-1185">Reference proteome</keyword>
<dbReference type="RefSeq" id="WP_048449580.1">
    <property type="nucleotide sequence ID" value="NZ_JBNNPJ010000055.1"/>
</dbReference>